<dbReference type="KEGG" id="gph:GEMMAAP_00040"/>
<dbReference type="Proteomes" id="UP000076404">
    <property type="component" value="Chromosome"/>
</dbReference>
<feature type="domain" description="GWxTD" evidence="1">
    <location>
        <begin position="269"/>
        <end position="365"/>
    </location>
</feature>
<organism evidence="2 3">
    <name type="scientific">Gemmatimonas phototrophica</name>
    <dbReference type="NCBI Taxonomy" id="1379270"/>
    <lineage>
        <taxon>Bacteria</taxon>
        <taxon>Pseudomonadati</taxon>
        <taxon>Gemmatimonadota</taxon>
        <taxon>Gemmatimonadia</taxon>
        <taxon>Gemmatimonadales</taxon>
        <taxon>Gemmatimonadaceae</taxon>
        <taxon>Gemmatimonas</taxon>
    </lineage>
</organism>
<sequence length="419" mass="45934">MLGAPAEMQRLYRSMGLVAGSGAIPFTASVSFLRMPSPDSTLTLLALSLPSRALGFTREGDRYAAGYVARVQIRQGATLVRTIEATEQVRVPTFRETSRSDESIIWQQFVRLAPGRYTMSMSVKDESSIRNSSEEVSLEVPRLAPEGLSSPVPVYEAIPRQSVDSLPRILARPRATVVYGIDSVLAIYLDAVGPTPPASMQVRVVGDADIVGVDTLVTLPVRAGGRSGTVGILVNRLAVGINTVLVSAPGRPDTARTRILVSLGEDVPIGTFDEMIAYLRLFTNAERIRALREADLSARAAAWTTFLQETDPVPGTAEHEGIRDYFARIRNANVRFRDDAGAGWQSDRGTAFVALGDPDNIIDTGLLNPNERVRQQIWEYRELRIQLIFVDQTGFGRWRLSAQSRGDLDVAIRRKLGVR</sequence>
<protein>
    <recommendedName>
        <fullName evidence="1">GWxTD domain-containing protein</fullName>
    </recommendedName>
</protein>
<dbReference type="AlphaFoldDB" id="A0A143BGE5"/>
<accession>A0A143BGE5</accession>
<gene>
    <name evidence="2" type="ORF">GEMMAAP_00040</name>
</gene>
<dbReference type="NCBIfam" id="TIGR04514">
    <property type="entry name" value="GWxTD_dom"/>
    <property type="match status" value="1"/>
</dbReference>
<proteinExistence type="predicted"/>
<keyword evidence="3" id="KW-1185">Reference proteome</keyword>
<dbReference type="STRING" id="1379270.GEMMAAP_00040"/>
<dbReference type="Pfam" id="PF20094">
    <property type="entry name" value="GWxTD_dom"/>
    <property type="match status" value="1"/>
</dbReference>
<evidence type="ECO:0000259" key="1">
    <source>
        <dbReference type="Pfam" id="PF20094"/>
    </source>
</evidence>
<name>A0A143BGE5_9BACT</name>
<dbReference type="InterPro" id="IPR030959">
    <property type="entry name" value="GWxTD_dom"/>
</dbReference>
<evidence type="ECO:0000313" key="2">
    <source>
        <dbReference type="EMBL" id="AMW03671.1"/>
    </source>
</evidence>
<reference evidence="2 3" key="1">
    <citation type="journal article" date="2014" name="Proc. Natl. Acad. Sci. U.S.A.">
        <title>Functional type 2 photosynthetic reaction centers found in the rare bacterial phylum Gemmatimonadetes.</title>
        <authorList>
            <person name="Zeng Y."/>
            <person name="Feng F."/>
            <person name="Medova H."/>
            <person name="Dean J."/>
            <person name="Koblizek M."/>
        </authorList>
    </citation>
    <scope>NUCLEOTIDE SEQUENCE [LARGE SCALE GENOMIC DNA]</scope>
    <source>
        <strain evidence="2 3">AP64</strain>
    </source>
</reference>
<dbReference type="eggNOG" id="ENOG5033KI8">
    <property type="taxonomic scope" value="Bacteria"/>
</dbReference>
<dbReference type="EMBL" id="CP011454">
    <property type="protein sequence ID" value="AMW03671.1"/>
    <property type="molecule type" value="Genomic_DNA"/>
</dbReference>
<evidence type="ECO:0000313" key="3">
    <source>
        <dbReference type="Proteomes" id="UP000076404"/>
    </source>
</evidence>
<reference evidence="2 3" key="2">
    <citation type="journal article" date="2016" name="Environ. Microbiol. Rep.">
        <title>Metagenomic evidence for the presence of phototrophic Gemmatimonadetes bacteria in diverse environments.</title>
        <authorList>
            <person name="Zeng Y."/>
            <person name="Baumbach J."/>
            <person name="Barbosa E.G."/>
            <person name="Azevedo V."/>
            <person name="Zhang C."/>
            <person name="Koblizek M."/>
        </authorList>
    </citation>
    <scope>NUCLEOTIDE SEQUENCE [LARGE SCALE GENOMIC DNA]</scope>
    <source>
        <strain evidence="2 3">AP64</strain>
    </source>
</reference>